<dbReference type="GeneID" id="182954"/>
<dbReference type="InParanoid" id="O01959"/>
<dbReference type="UCSC" id="C27A12.4">
    <property type="organism name" value="c. elegans"/>
</dbReference>
<dbReference type="AlphaFoldDB" id="O01959"/>
<accession>O01959</accession>
<dbReference type="RefSeq" id="NP_491743.2">
    <property type="nucleotide sequence ID" value="NM_059342.3"/>
</dbReference>
<dbReference type="WormBase" id="C27A12.4">
    <property type="protein sequence ID" value="CE45634"/>
    <property type="gene ID" value="WBGene00016155"/>
</dbReference>
<dbReference type="KEGG" id="cel:CELE_C27A12.4"/>
<dbReference type="AGR" id="WB:WBGene00016155"/>
<keyword evidence="3" id="KW-1185">Reference proteome</keyword>
<dbReference type="PaxDb" id="6239-C27A12.4"/>
<evidence type="ECO:0000256" key="1">
    <source>
        <dbReference type="SAM" id="MobiDB-lite"/>
    </source>
</evidence>
<evidence type="ECO:0000313" key="2">
    <source>
        <dbReference type="EMBL" id="CCD61210.1"/>
    </source>
</evidence>
<dbReference type="Proteomes" id="UP000001940">
    <property type="component" value="Chromosome I"/>
</dbReference>
<sequence>MMRAGDHMNKEARRMISEPSYAPNKMHMYCKYPMDVRGRECGFVGTLADCITHMGTHTRTYLYRCKKCCMDLTDPSQLYNHHSVTNGDLCTSKTAEMEVLPPIGRDKSVDRHRSLNVFLMVISKEEYHKHRTSSNYAHNTRRTGGTPAYDDLPCFNQISRKKTSYSHQVPEIDVELNSSSTSALPIKEEVTTRSPAPNMGFCEVRQLPKDSRGPQRDGSSSPDVQFIKTVTMSRLENVVPTSSRGKAPEDSSAPARLGFLSDRAVSGSSIPAVEERSGEGSFDFTGPSTPRLAQPAFGNFFGNRASSSSFGAPLSTLAVDKLIPEPHLSGSKAVPDHRFDFKHFRRLRAAGGGPLKAIADVSI</sequence>
<evidence type="ECO:0000313" key="3">
    <source>
        <dbReference type="Proteomes" id="UP000001940"/>
    </source>
</evidence>
<proteinExistence type="predicted"/>
<name>O01959_CAEEL</name>
<organism evidence="2 3">
    <name type="scientific">Caenorhabditis elegans</name>
    <dbReference type="NCBI Taxonomy" id="6239"/>
    <lineage>
        <taxon>Eukaryota</taxon>
        <taxon>Metazoa</taxon>
        <taxon>Ecdysozoa</taxon>
        <taxon>Nematoda</taxon>
        <taxon>Chromadorea</taxon>
        <taxon>Rhabditida</taxon>
        <taxon>Rhabditina</taxon>
        <taxon>Rhabditomorpha</taxon>
        <taxon>Rhabditoidea</taxon>
        <taxon>Rhabditidae</taxon>
        <taxon>Peloderinae</taxon>
        <taxon>Caenorhabditis</taxon>
    </lineage>
</organism>
<reference evidence="2 3" key="1">
    <citation type="journal article" date="1998" name="Science">
        <title>Genome sequence of the nematode C. elegans: a platform for investigating biology.</title>
        <authorList>
            <consortium name="The C. elegans sequencing consortium"/>
            <person name="Sulson J.E."/>
            <person name="Waterston R."/>
        </authorList>
    </citation>
    <scope>NUCLEOTIDE SEQUENCE [LARGE SCALE GENOMIC DNA]</scope>
    <source>
        <strain evidence="2 3">Bristol N2</strain>
    </source>
</reference>
<gene>
    <name evidence="2 4" type="ORF">C27A12.4</name>
    <name evidence="2" type="ORF">CELE_C27A12.4</name>
</gene>
<feature type="region of interest" description="Disordered" evidence="1">
    <location>
        <begin position="237"/>
        <end position="256"/>
    </location>
</feature>
<dbReference type="Bgee" id="WBGene00016155">
    <property type="expression patterns" value="Expressed in pharyngeal muscle cell (C elegans) and 3 other cell types or tissues"/>
</dbReference>
<dbReference type="CTD" id="182954"/>
<protein>
    <submittedName>
        <fullName evidence="2">C2H2-type domain-containing protein</fullName>
    </submittedName>
</protein>
<evidence type="ECO:0000313" key="4">
    <source>
        <dbReference type="WormBase" id="C27A12.4"/>
    </source>
</evidence>
<dbReference type="HOGENOM" id="CLU_763407_0_0_1"/>
<dbReference type="EMBL" id="BX284601">
    <property type="protein sequence ID" value="CCD61210.1"/>
    <property type="molecule type" value="Genomic_DNA"/>
</dbReference>
<accession>G4RQG9</accession>